<dbReference type="Proteomes" id="UP000035100">
    <property type="component" value="Unassembled WGS sequence"/>
</dbReference>
<keyword evidence="1" id="KW-0732">Signal</keyword>
<reference evidence="2 3" key="1">
    <citation type="submission" date="2013-01" db="EMBL/GenBank/DDBJ databases">
        <authorList>
            <person name="Fiebig A."/>
            <person name="Goeker M."/>
            <person name="Klenk H.-P.P."/>
        </authorList>
    </citation>
    <scope>NUCLEOTIDE SEQUENCE [LARGE SCALE GENOMIC DNA]</scope>
    <source>
        <strain evidence="2 3">DSM 24838</strain>
    </source>
</reference>
<name>A0A0D0QCE1_9RHOB</name>
<dbReference type="RefSeq" id="WP_018303887.1">
    <property type="nucleotide sequence ID" value="NZ_KB902310.1"/>
</dbReference>
<keyword evidence="3" id="KW-1185">Reference proteome</keyword>
<dbReference type="OrthoDB" id="7859341at2"/>
<protein>
    <submittedName>
        <fullName evidence="2">Uncharacterized protein</fullName>
    </submittedName>
</protein>
<comment type="caution">
    <text evidence="2">The sequence shown here is derived from an EMBL/GenBank/DDBJ whole genome shotgun (WGS) entry which is preliminary data.</text>
</comment>
<sequence>MSFIRVISASAVAAVAFAASAAAQCYTSADLTRGLQVRFENGDYTTFKRTNDGFLDVTENYSDGSNPILFRAWKGVYFTSEHEIDAMGNAIPGTRLDIEFESDVTRLPEPYPGVSWTGPTVNIFEAGGSRNEVTTATFSAHPDVTLSGCDYEAVQVDLRYDWGADGGLDLVYIYLPAIGTAYIRSNQFDRDTLNSTSAVALEPMTK</sequence>
<organism evidence="2 3">
    <name type="scientific">Wenxinia marina DSM 24838</name>
    <dbReference type="NCBI Taxonomy" id="1123501"/>
    <lineage>
        <taxon>Bacteria</taxon>
        <taxon>Pseudomonadati</taxon>
        <taxon>Pseudomonadota</taxon>
        <taxon>Alphaproteobacteria</taxon>
        <taxon>Rhodobacterales</taxon>
        <taxon>Roseobacteraceae</taxon>
        <taxon>Wenxinia</taxon>
    </lineage>
</organism>
<feature type="signal peptide" evidence="1">
    <location>
        <begin position="1"/>
        <end position="21"/>
    </location>
</feature>
<evidence type="ECO:0000256" key="1">
    <source>
        <dbReference type="SAM" id="SignalP"/>
    </source>
</evidence>
<evidence type="ECO:0000313" key="2">
    <source>
        <dbReference type="EMBL" id="KIQ68608.1"/>
    </source>
</evidence>
<gene>
    <name evidence="2" type="ORF">Wenmar_02879</name>
</gene>
<accession>A0A0D0QCE1</accession>
<evidence type="ECO:0000313" key="3">
    <source>
        <dbReference type="Proteomes" id="UP000035100"/>
    </source>
</evidence>
<dbReference type="EMBL" id="AONG01000013">
    <property type="protein sequence ID" value="KIQ68608.1"/>
    <property type="molecule type" value="Genomic_DNA"/>
</dbReference>
<proteinExistence type="predicted"/>
<dbReference type="AlphaFoldDB" id="A0A0D0QCE1"/>
<feature type="chain" id="PRO_5002219383" evidence="1">
    <location>
        <begin position="22"/>
        <end position="206"/>
    </location>
</feature>